<proteinExistence type="predicted"/>
<protein>
    <recommendedName>
        <fullName evidence="1">DNA helicase Pif1-like 2B domain-containing protein</fullName>
    </recommendedName>
</protein>
<dbReference type="Pfam" id="PF21530">
    <property type="entry name" value="Pif1_2B_dom"/>
    <property type="match status" value="1"/>
</dbReference>
<dbReference type="Proteomes" id="UP000251314">
    <property type="component" value="Unassembled WGS sequence"/>
</dbReference>
<sequence length="198" mass="22281">MLIENPVADEEDDEKIRPGAIPRGMNRIIDEMYADINNPEIATEKYFANLTILTNAIVHRINDAVAERLSGQALEYMSLDAVQDDEDGKCYEQEVLHSMDIRGIPPHRLKLKRWIPIVMMRNLNPDVGLCNGTRLRIVDLKPHVIHATVMTGTRQGNTSRFPASCLSVTKTFGISLSTETQAVPHPADFCYDHQQSAR</sequence>
<dbReference type="PANTHER" id="PTHR10492:SF57">
    <property type="entry name" value="ATP-DEPENDENT DNA HELICASE"/>
    <property type="match status" value="1"/>
</dbReference>
<keyword evidence="3" id="KW-1185">Reference proteome</keyword>
<evidence type="ECO:0000259" key="1">
    <source>
        <dbReference type="Pfam" id="PF21530"/>
    </source>
</evidence>
<dbReference type="EMBL" id="MJFZ01000775">
    <property type="protein sequence ID" value="RAW25244.1"/>
    <property type="molecule type" value="Genomic_DNA"/>
</dbReference>
<evidence type="ECO:0000313" key="3">
    <source>
        <dbReference type="Proteomes" id="UP000251314"/>
    </source>
</evidence>
<evidence type="ECO:0000313" key="2">
    <source>
        <dbReference type="EMBL" id="RAW25244.1"/>
    </source>
</evidence>
<comment type="caution">
    <text evidence="2">The sequence shown here is derived from an EMBL/GenBank/DDBJ whole genome shotgun (WGS) entry which is preliminary data.</text>
</comment>
<reference evidence="2 3" key="1">
    <citation type="submission" date="2018-01" db="EMBL/GenBank/DDBJ databases">
        <title>Draft genome of the strawberry crown rot pathogen Phytophthora cactorum.</title>
        <authorList>
            <person name="Armitage A.D."/>
            <person name="Lysoe E."/>
            <person name="Nellist C.F."/>
            <person name="Harrison R.J."/>
            <person name="Brurberg M.B."/>
        </authorList>
    </citation>
    <scope>NUCLEOTIDE SEQUENCE [LARGE SCALE GENOMIC DNA]</scope>
    <source>
        <strain evidence="2 3">10300</strain>
    </source>
</reference>
<dbReference type="InterPro" id="IPR049163">
    <property type="entry name" value="Pif1-like_2B_dom"/>
</dbReference>
<dbReference type="InterPro" id="IPR027417">
    <property type="entry name" value="P-loop_NTPase"/>
</dbReference>
<dbReference type="SUPFAM" id="SSF52540">
    <property type="entry name" value="P-loop containing nucleoside triphosphate hydrolases"/>
    <property type="match status" value="1"/>
</dbReference>
<name>A0A329RKX1_9STRA</name>
<dbReference type="STRING" id="29920.A0A329RKX1"/>
<accession>A0A329RKX1</accession>
<dbReference type="AlphaFoldDB" id="A0A329RKX1"/>
<feature type="domain" description="DNA helicase Pif1-like 2B" evidence="1">
    <location>
        <begin position="94"/>
        <end position="140"/>
    </location>
</feature>
<organism evidence="2 3">
    <name type="scientific">Phytophthora cactorum</name>
    <dbReference type="NCBI Taxonomy" id="29920"/>
    <lineage>
        <taxon>Eukaryota</taxon>
        <taxon>Sar</taxon>
        <taxon>Stramenopiles</taxon>
        <taxon>Oomycota</taxon>
        <taxon>Peronosporomycetes</taxon>
        <taxon>Peronosporales</taxon>
        <taxon>Peronosporaceae</taxon>
        <taxon>Phytophthora</taxon>
    </lineage>
</organism>
<dbReference type="VEuPathDB" id="FungiDB:PC110_g18336"/>
<dbReference type="PANTHER" id="PTHR10492">
    <property type="match status" value="1"/>
</dbReference>
<gene>
    <name evidence="2" type="ORF">PC110_g18336</name>
</gene>
<dbReference type="OrthoDB" id="272985at2759"/>